<dbReference type="Proteomes" id="UP001357485">
    <property type="component" value="Unassembled WGS sequence"/>
</dbReference>
<evidence type="ECO:0000256" key="1">
    <source>
        <dbReference type="SAM" id="MobiDB-lite"/>
    </source>
</evidence>
<name>A0ABR0K9Y2_9PEZI</name>
<organism evidence="2 3">
    <name type="scientific">Cryomyces antarcticus</name>
    <dbReference type="NCBI Taxonomy" id="329879"/>
    <lineage>
        <taxon>Eukaryota</taxon>
        <taxon>Fungi</taxon>
        <taxon>Dikarya</taxon>
        <taxon>Ascomycota</taxon>
        <taxon>Pezizomycotina</taxon>
        <taxon>Dothideomycetes</taxon>
        <taxon>Dothideomycetes incertae sedis</taxon>
        <taxon>Cryomyces</taxon>
    </lineage>
</organism>
<protein>
    <recommendedName>
        <fullName evidence="4">HNH nuclease domain-containing protein</fullName>
    </recommendedName>
</protein>
<keyword evidence="3" id="KW-1185">Reference proteome</keyword>
<reference evidence="2 3" key="1">
    <citation type="submission" date="2023-08" db="EMBL/GenBank/DDBJ databases">
        <title>Black Yeasts Isolated from many extreme environments.</title>
        <authorList>
            <person name="Coleine C."/>
            <person name="Stajich J.E."/>
            <person name="Selbmann L."/>
        </authorList>
    </citation>
    <scope>NUCLEOTIDE SEQUENCE [LARGE SCALE GENOMIC DNA]</scope>
    <source>
        <strain evidence="2 3">CCFEE 536</strain>
    </source>
</reference>
<sequence>MSGQDEDAASVASSGPSAFSQSVKQRVAKLDGAYCWQCGATPVQICHVIGKKDNSFKRMVQDGVISFTTVGDPDNAIPLCGLCHANFDDISYPGFIFLPTDLQFFIDIEERNFAARKARLQATGQYQPRLSPSAEQYLVQQIQEGVIPENAIGGLYQRYTLRNYFPSEPGVTAPGLDTWIPGRGPEGPKHWHGAPMAAINRGLAVLGQLVWKNIGEEKGLLRRLQDLYERELPTNNTGTGAAAVGGGGSSGTGQEH</sequence>
<comment type="caution">
    <text evidence="2">The sequence shown here is derived from an EMBL/GenBank/DDBJ whole genome shotgun (WGS) entry which is preliminary data.</text>
</comment>
<proteinExistence type="predicted"/>
<feature type="region of interest" description="Disordered" evidence="1">
    <location>
        <begin position="232"/>
        <end position="256"/>
    </location>
</feature>
<dbReference type="EMBL" id="JAVRRA010026320">
    <property type="protein sequence ID" value="KAK5092387.1"/>
    <property type="molecule type" value="Genomic_DNA"/>
</dbReference>
<gene>
    <name evidence="2" type="ORF">LTR16_007733</name>
</gene>
<evidence type="ECO:0008006" key="4">
    <source>
        <dbReference type="Google" id="ProtNLM"/>
    </source>
</evidence>
<feature type="compositionally biased region" description="Gly residues" evidence="1">
    <location>
        <begin position="243"/>
        <end position="256"/>
    </location>
</feature>
<feature type="non-terminal residue" evidence="2">
    <location>
        <position position="256"/>
    </location>
</feature>
<evidence type="ECO:0000313" key="3">
    <source>
        <dbReference type="Proteomes" id="UP001357485"/>
    </source>
</evidence>
<accession>A0ABR0K9Y2</accession>
<evidence type="ECO:0000313" key="2">
    <source>
        <dbReference type="EMBL" id="KAK5092387.1"/>
    </source>
</evidence>